<name>A0ABW4JFQ5_9BACL</name>
<dbReference type="Proteomes" id="UP001597079">
    <property type="component" value="Unassembled WGS sequence"/>
</dbReference>
<feature type="transmembrane region" description="Helical" evidence="8">
    <location>
        <begin position="188"/>
        <end position="208"/>
    </location>
</feature>
<evidence type="ECO:0000256" key="6">
    <source>
        <dbReference type="ARBA" id="ARBA00022989"/>
    </source>
</evidence>
<feature type="transmembrane region" description="Helical" evidence="8">
    <location>
        <begin position="246"/>
        <end position="268"/>
    </location>
</feature>
<dbReference type="Pfam" id="PF07690">
    <property type="entry name" value="MFS_1"/>
    <property type="match status" value="1"/>
</dbReference>
<comment type="subcellular location">
    <subcellularLocation>
        <location evidence="1">Cell membrane</location>
        <topology evidence="1">Multi-pass membrane protein</topology>
    </subcellularLocation>
</comment>
<dbReference type="InterPro" id="IPR011701">
    <property type="entry name" value="MFS"/>
</dbReference>
<proteinExistence type="inferred from homology"/>
<dbReference type="PANTHER" id="PTHR42718:SF9">
    <property type="entry name" value="MAJOR FACILITATOR SUPERFAMILY MULTIDRUG TRANSPORTER MFSC"/>
    <property type="match status" value="1"/>
</dbReference>
<evidence type="ECO:0000256" key="7">
    <source>
        <dbReference type="ARBA" id="ARBA00023136"/>
    </source>
</evidence>
<keyword evidence="7 8" id="KW-0472">Membrane</keyword>
<feature type="domain" description="Major facilitator superfamily (MFS) profile" evidence="9">
    <location>
        <begin position="26"/>
        <end position="542"/>
    </location>
</feature>
<dbReference type="PRINTS" id="PR01036">
    <property type="entry name" value="TCRTETB"/>
</dbReference>
<dbReference type="SUPFAM" id="SSF103473">
    <property type="entry name" value="MFS general substrate transporter"/>
    <property type="match status" value="1"/>
</dbReference>
<gene>
    <name evidence="10" type="ORF">ACFSB2_07225</name>
</gene>
<evidence type="ECO:0000256" key="8">
    <source>
        <dbReference type="SAM" id="Phobius"/>
    </source>
</evidence>
<evidence type="ECO:0000256" key="4">
    <source>
        <dbReference type="ARBA" id="ARBA00022475"/>
    </source>
</evidence>
<feature type="transmembrane region" description="Helical" evidence="8">
    <location>
        <begin position="158"/>
        <end position="182"/>
    </location>
</feature>
<keyword evidence="5 8" id="KW-0812">Transmembrane</keyword>
<dbReference type="NCBIfam" id="TIGR00711">
    <property type="entry name" value="efflux_EmrB"/>
    <property type="match status" value="1"/>
</dbReference>
<evidence type="ECO:0000256" key="5">
    <source>
        <dbReference type="ARBA" id="ARBA00022692"/>
    </source>
</evidence>
<dbReference type="RefSeq" id="WP_377942362.1">
    <property type="nucleotide sequence ID" value="NZ_JBHUCX010000020.1"/>
</dbReference>
<dbReference type="InterPro" id="IPR004638">
    <property type="entry name" value="EmrB-like"/>
</dbReference>
<dbReference type="EMBL" id="JBHUCX010000020">
    <property type="protein sequence ID" value="MFD1674496.1"/>
    <property type="molecule type" value="Genomic_DNA"/>
</dbReference>
<feature type="transmembrane region" description="Helical" evidence="8">
    <location>
        <begin position="92"/>
        <end position="111"/>
    </location>
</feature>
<evidence type="ECO:0000256" key="1">
    <source>
        <dbReference type="ARBA" id="ARBA00004651"/>
    </source>
</evidence>
<feature type="transmembrane region" description="Helical" evidence="8">
    <location>
        <begin position="64"/>
        <end position="80"/>
    </location>
</feature>
<dbReference type="PROSITE" id="PS50850">
    <property type="entry name" value="MFS"/>
    <property type="match status" value="1"/>
</dbReference>
<feature type="transmembrane region" description="Helical" evidence="8">
    <location>
        <begin position="24"/>
        <end position="44"/>
    </location>
</feature>
<feature type="transmembrane region" description="Helical" evidence="8">
    <location>
        <begin position="519"/>
        <end position="538"/>
    </location>
</feature>
<feature type="transmembrane region" description="Helical" evidence="8">
    <location>
        <begin position="324"/>
        <end position="342"/>
    </location>
</feature>
<dbReference type="Gene3D" id="1.20.1720.10">
    <property type="entry name" value="Multidrug resistance protein D"/>
    <property type="match status" value="1"/>
</dbReference>
<feature type="transmembrane region" description="Helical" evidence="8">
    <location>
        <begin position="123"/>
        <end position="146"/>
    </location>
</feature>
<comment type="caution">
    <text evidence="10">The sequence shown here is derived from an EMBL/GenBank/DDBJ whole genome shotgun (WGS) entry which is preliminary data.</text>
</comment>
<feature type="transmembrane region" description="Helical" evidence="8">
    <location>
        <begin position="354"/>
        <end position="374"/>
    </location>
</feature>
<evidence type="ECO:0000259" key="9">
    <source>
        <dbReference type="PROSITE" id="PS50850"/>
    </source>
</evidence>
<dbReference type="Gene3D" id="1.20.1250.20">
    <property type="entry name" value="MFS general substrate transporter like domains"/>
    <property type="match status" value="1"/>
</dbReference>
<protein>
    <submittedName>
        <fullName evidence="10">MFS transporter</fullName>
    </submittedName>
</protein>
<evidence type="ECO:0000313" key="11">
    <source>
        <dbReference type="Proteomes" id="UP001597079"/>
    </source>
</evidence>
<dbReference type="InterPro" id="IPR020846">
    <property type="entry name" value="MFS_dom"/>
</dbReference>
<dbReference type="InterPro" id="IPR036259">
    <property type="entry name" value="MFS_trans_sf"/>
</dbReference>
<accession>A0ABW4JFQ5</accession>
<evidence type="ECO:0000313" key="10">
    <source>
        <dbReference type="EMBL" id="MFD1674496.1"/>
    </source>
</evidence>
<comment type="similarity">
    <text evidence="2">Belongs to the major facilitator superfamily. EmrB family.</text>
</comment>
<dbReference type="CDD" id="cd17321">
    <property type="entry name" value="MFS_MMR_MDR_like"/>
    <property type="match status" value="1"/>
</dbReference>
<evidence type="ECO:0000256" key="3">
    <source>
        <dbReference type="ARBA" id="ARBA00022448"/>
    </source>
</evidence>
<keyword evidence="6 8" id="KW-1133">Transmembrane helix</keyword>
<sequence>MNSELNAQQVMAERATDHGQSRRWWALAAICFGLFMALLDVTIVNVALPTIQNDLNESYSTLEWVLNAYTLVLAVLLVTSSRLGDIFGRKGIFMLGMGVFTLGSLLCALSGDIRIGSLSHADILNLSRAFQGLGGSAMIPLSLSLISNTFHGRERGTAFGIWGGVNGLAVAIGPLLGGVLVSKFNWQSIFYINLPVGVIGLLVAAWAIAPSRDEHAPRRIDVFGLVTITIAMFCLILALMQGSSKGWSSAFILTLFIVAGVSLLAFIIGELRLKHPMVDPRLFRIPSFTGTAITAFTLHGGLYALLFTLSLYVQNLLGFDALQAGLRFLPLSLLSFIGAPIAGRLSDKIGPKWILAVGMVCVCVGTYLMARLGGASQPQAWTVLLPGFIVAGIGSGMVNPPMSVIAMGVVEPRKSGMASGTANTCRQTGMAFGIALLGAFLSNRYSSLISAKVAALHNAQLTGAMRREIVSGLQQAGPIPGSLGLTDLGGKANSYAHSPLFPTLQHAARAAFLSATQDVVVLAGSMLVLGVLAAVLLVRPRDIHGH</sequence>
<keyword evidence="11" id="KW-1185">Reference proteome</keyword>
<keyword evidence="4" id="KW-1003">Cell membrane</keyword>
<keyword evidence="3" id="KW-0813">Transport</keyword>
<reference evidence="11" key="1">
    <citation type="journal article" date="2019" name="Int. J. Syst. Evol. Microbiol.">
        <title>The Global Catalogue of Microorganisms (GCM) 10K type strain sequencing project: providing services to taxonomists for standard genome sequencing and annotation.</title>
        <authorList>
            <consortium name="The Broad Institute Genomics Platform"/>
            <consortium name="The Broad Institute Genome Sequencing Center for Infectious Disease"/>
            <person name="Wu L."/>
            <person name="Ma J."/>
        </authorList>
    </citation>
    <scope>NUCLEOTIDE SEQUENCE [LARGE SCALE GENOMIC DNA]</scope>
    <source>
        <strain evidence="11">CGMCC 1.12286</strain>
    </source>
</reference>
<organism evidence="10 11">
    <name type="scientific">Alicyclobacillus fodiniaquatilis</name>
    <dbReference type="NCBI Taxonomy" id="1661150"/>
    <lineage>
        <taxon>Bacteria</taxon>
        <taxon>Bacillati</taxon>
        <taxon>Bacillota</taxon>
        <taxon>Bacilli</taxon>
        <taxon>Bacillales</taxon>
        <taxon>Alicyclobacillaceae</taxon>
        <taxon>Alicyclobacillus</taxon>
    </lineage>
</organism>
<evidence type="ECO:0000256" key="2">
    <source>
        <dbReference type="ARBA" id="ARBA00008537"/>
    </source>
</evidence>
<feature type="transmembrane region" description="Helical" evidence="8">
    <location>
        <begin position="220"/>
        <end position="240"/>
    </location>
</feature>
<feature type="transmembrane region" description="Helical" evidence="8">
    <location>
        <begin position="288"/>
        <end position="312"/>
    </location>
</feature>
<dbReference type="PANTHER" id="PTHR42718">
    <property type="entry name" value="MAJOR FACILITATOR SUPERFAMILY MULTIDRUG TRANSPORTER MFSC"/>
    <property type="match status" value="1"/>
</dbReference>